<comment type="caution">
    <text evidence="1">The sequence shown here is derived from an EMBL/GenBank/DDBJ whole genome shotgun (WGS) entry which is preliminary data.</text>
</comment>
<gene>
    <name evidence="1" type="ORF">PanWU01x14_225810</name>
</gene>
<proteinExistence type="predicted"/>
<organism evidence="1 2">
    <name type="scientific">Parasponia andersonii</name>
    <name type="common">Sponia andersonii</name>
    <dbReference type="NCBI Taxonomy" id="3476"/>
    <lineage>
        <taxon>Eukaryota</taxon>
        <taxon>Viridiplantae</taxon>
        <taxon>Streptophyta</taxon>
        <taxon>Embryophyta</taxon>
        <taxon>Tracheophyta</taxon>
        <taxon>Spermatophyta</taxon>
        <taxon>Magnoliopsida</taxon>
        <taxon>eudicotyledons</taxon>
        <taxon>Gunneridae</taxon>
        <taxon>Pentapetalae</taxon>
        <taxon>rosids</taxon>
        <taxon>fabids</taxon>
        <taxon>Rosales</taxon>
        <taxon>Cannabaceae</taxon>
        <taxon>Parasponia</taxon>
    </lineage>
</organism>
<reference evidence="2" key="1">
    <citation type="submission" date="2016-06" db="EMBL/GenBank/DDBJ databases">
        <title>Parallel loss of symbiosis genes in relatives of nitrogen-fixing non-legume Parasponia.</title>
        <authorList>
            <person name="Van Velzen R."/>
            <person name="Holmer R."/>
            <person name="Bu F."/>
            <person name="Rutten L."/>
            <person name="Van Zeijl A."/>
            <person name="Liu W."/>
            <person name="Santuari L."/>
            <person name="Cao Q."/>
            <person name="Sharma T."/>
            <person name="Shen D."/>
            <person name="Roswanjaya Y."/>
            <person name="Wardhani T."/>
            <person name="Kalhor M.S."/>
            <person name="Jansen J."/>
            <person name="Van den Hoogen J."/>
            <person name="Gungor B."/>
            <person name="Hartog M."/>
            <person name="Hontelez J."/>
            <person name="Verver J."/>
            <person name="Yang W.-C."/>
            <person name="Schijlen E."/>
            <person name="Repin R."/>
            <person name="Schilthuizen M."/>
            <person name="Schranz E."/>
            <person name="Heidstra R."/>
            <person name="Miyata K."/>
            <person name="Fedorova E."/>
            <person name="Kohlen W."/>
            <person name="Bisseling T."/>
            <person name="Smit S."/>
            <person name="Geurts R."/>
        </authorList>
    </citation>
    <scope>NUCLEOTIDE SEQUENCE [LARGE SCALE GENOMIC DNA]</scope>
    <source>
        <strain evidence="2">cv. WU1-14</strain>
    </source>
</reference>
<protein>
    <submittedName>
        <fullName evidence="1">Uncharacterized protein</fullName>
    </submittedName>
</protein>
<dbReference type="AlphaFoldDB" id="A0A2P5BMF6"/>
<dbReference type="EMBL" id="JXTB01000251">
    <property type="protein sequence ID" value="PON49944.1"/>
    <property type="molecule type" value="Genomic_DNA"/>
</dbReference>
<keyword evidence="2" id="KW-1185">Reference proteome</keyword>
<feature type="non-terminal residue" evidence="1">
    <location>
        <position position="136"/>
    </location>
</feature>
<evidence type="ECO:0000313" key="1">
    <source>
        <dbReference type="EMBL" id="PON49944.1"/>
    </source>
</evidence>
<name>A0A2P5BMF6_PARAD</name>
<accession>A0A2P5BMF6</accession>
<sequence length="136" mass="15059">MACKCGIKASTEMKDKDLFKERSQSRSRKNIYRPISNLPVKFTVMPVQNAFSVLRKDLAAEGKADEVLGDNHVDTFSVDQTVCLDSPGNLSNKTIDLFAKLVFGKKEGDDNNINIASNPISKKERSFLISDVSDDS</sequence>
<evidence type="ECO:0000313" key="2">
    <source>
        <dbReference type="Proteomes" id="UP000237105"/>
    </source>
</evidence>
<dbReference type="Proteomes" id="UP000237105">
    <property type="component" value="Unassembled WGS sequence"/>
</dbReference>